<dbReference type="AlphaFoldDB" id="A0A3S2VII6"/>
<dbReference type="SUPFAM" id="SSF52467">
    <property type="entry name" value="DHS-like NAD/FAD-binding domain"/>
    <property type="match status" value="1"/>
</dbReference>
<gene>
    <name evidence="3" type="ORF">EOE48_28840</name>
</gene>
<dbReference type="Gene3D" id="3.40.50.970">
    <property type="match status" value="1"/>
</dbReference>
<dbReference type="InterPro" id="IPR029035">
    <property type="entry name" value="DHS-like_NAD/FAD-binding_dom"/>
</dbReference>
<dbReference type="InterPro" id="IPR045229">
    <property type="entry name" value="TPP_enz"/>
</dbReference>
<dbReference type="Proteomes" id="UP000286997">
    <property type="component" value="Unassembled WGS sequence"/>
</dbReference>
<feature type="non-terminal residue" evidence="3">
    <location>
        <position position="1"/>
    </location>
</feature>
<dbReference type="GO" id="GO:0009099">
    <property type="term" value="P:L-valine biosynthetic process"/>
    <property type="evidence" value="ECO:0007669"/>
    <property type="project" value="TreeGrafter"/>
</dbReference>
<evidence type="ECO:0000313" key="3">
    <source>
        <dbReference type="EMBL" id="RVU09371.1"/>
    </source>
</evidence>
<dbReference type="EMBL" id="SACP01000154">
    <property type="protein sequence ID" value="RVU09371.1"/>
    <property type="molecule type" value="Genomic_DNA"/>
</dbReference>
<dbReference type="InterPro" id="IPR012000">
    <property type="entry name" value="Thiamin_PyroP_enz_cen_dom"/>
</dbReference>
<dbReference type="GO" id="GO:0005948">
    <property type="term" value="C:acetolactate synthase complex"/>
    <property type="evidence" value="ECO:0007669"/>
    <property type="project" value="TreeGrafter"/>
</dbReference>
<reference evidence="3 4" key="1">
    <citation type="submission" date="2019-01" db="EMBL/GenBank/DDBJ databases">
        <authorList>
            <person name="Chen W.-M."/>
        </authorList>
    </citation>
    <scope>NUCLEOTIDE SEQUENCE [LARGE SCALE GENOMIC DNA]</scope>
    <source>
        <strain evidence="3 4">TER-1</strain>
    </source>
</reference>
<name>A0A3S2VII6_9HYPH</name>
<protein>
    <submittedName>
        <fullName evidence="3">Acetolactate synthase large subunit</fullName>
    </submittedName>
</protein>
<dbReference type="Gene3D" id="3.40.50.1220">
    <property type="entry name" value="TPP-binding domain"/>
    <property type="match status" value="1"/>
</dbReference>
<keyword evidence="4" id="KW-1185">Reference proteome</keyword>
<evidence type="ECO:0000313" key="4">
    <source>
        <dbReference type="Proteomes" id="UP000286997"/>
    </source>
</evidence>
<dbReference type="SUPFAM" id="SSF52518">
    <property type="entry name" value="Thiamin diphosphate-binding fold (THDP-binding)"/>
    <property type="match status" value="1"/>
</dbReference>
<dbReference type="PANTHER" id="PTHR18968">
    <property type="entry name" value="THIAMINE PYROPHOSPHATE ENZYMES"/>
    <property type="match status" value="1"/>
</dbReference>
<dbReference type="GO" id="GO:0009097">
    <property type="term" value="P:isoleucine biosynthetic process"/>
    <property type="evidence" value="ECO:0007669"/>
    <property type="project" value="TreeGrafter"/>
</dbReference>
<dbReference type="InterPro" id="IPR029061">
    <property type="entry name" value="THDP-binding"/>
</dbReference>
<dbReference type="GO" id="GO:0000287">
    <property type="term" value="F:magnesium ion binding"/>
    <property type="evidence" value="ECO:0007669"/>
    <property type="project" value="InterPro"/>
</dbReference>
<comment type="caution">
    <text evidence="3">The sequence shown here is derived from an EMBL/GenBank/DDBJ whole genome shotgun (WGS) entry which is preliminary data.</text>
</comment>
<organism evidence="3 4">
    <name type="scientific">Methylobacterium oryzihabitans</name>
    <dbReference type="NCBI Taxonomy" id="2499852"/>
    <lineage>
        <taxon>Bacteria</taxon>
        <taxon>Pseudomonadati</taxon>
        <taxon>Pseudomonadota</taxon>
        <taxon>Alphaproteobacteria</taxon>
        <taxon>Hyphomicrobiales</taxon>
        <taxon>Methylobacteriaceae</taxon>
        <taxon>Methylobacterium</taxon>
    </lineage>
</organism>
<evidence type="ECO:0000259" key="2">
    <source>
        <dbReference type="Pfam" id="PF00205"/>
    </source>
</evidence>
<evidence type="ECO:0000256" key="1">
    <source>
        <dbReference type="ARBA" id="ARBA00007812"/>
    </source>
</evidence>
<comment type="similarity">
    <text evidence="1">Belongs to the TPP enzyme family.</text>
</comment>
<proteinExistence type="inferred from homology"/>
<feature type="domain" description="Thiamine pyrophosphate enzyme central" evidence="2">
    <location>
        <begin position="88"/>
        <end position="148"/>
    </location>
</feature>
<dbReference type="CDD" id="cd07035">
    <property type="entry name" value="TPP_PYR_POX_like"/>
    <property type="match status" value="1"/>
</dbReference>
<feature type="non-terminal residue" evidence="3">
    <location>
        <position position="149"/>
    </location>
</feature>
<dbReference type="GO" id="GO:0003984">
    <property type="term" value="F:acetolactate synthase activity"/>
    <property type="evidence" value="ECO:0007669"/>
    <property type="project" value="TreeGrafter"/>
</dbReference>
<dbReference type="Pfam" id="PF00205">
    <property type="entry name" value="TPP_enzyme_M"/>
    <property type="match status" value="1"/>
</dbReference>
<dbReference type="GO" id="GO:0050660">
    <property type="term" value="F:flavin adenine dinucleotide binding"/>
    <property type="evidence" value="ECO:0007669"/>
    <property type="project" value="TreeGrafter"/>
</dbReference>
<accession>A0A3S2VII6</accession>
<dbReference type="PANTHER" id="PTHR18968:SF129">
    <property type="entry name" value="ACETOLACTATE SYNTHASE"/>
    <property type="match status" value="1"/>
</dbReference>
<sequence length="149" mass="16594">KPIKKSKQGRFQIIDVCGMMDPITKYTHQFASADNIPSRMREAFRLAEEEKPGAVHLELPEDIAAEQTDALPIPRSLHRRPLAEHVAIQAAVEKLQNARNPILVIGAGANRKMTAKVLKQLIDKTGIPFITTQMGKGVVDERHPRFLGN</sequence>
<dbReference type="GO" id="GO:0030976">
    <property type="term" value="F:thiamine pyrophosphate binding"/>
    <property type="evidence" value="ECO:0007669"/>
    <property type="project" value="InterPro"/>
</dbReference>